<evidence type="ECO:0000313" key="3">
    <source>
        <dbReference type="Proteomes" id="UP001281761"/>
    </source>
</evidence>
<reference evidence="2 3" key="1">
    <citation type="journal article" date="2022" name="bioRxiv">
        <title>Genomics of Preaxostyla Flagellates Illuminates Evolutionary Transitions and the Path Towards Mitochondrial Loss.</title>
        <authorList>
            <person name="Novak L.V.F."/>
            <person name="Treitli S.C."/>
            <person name="Pyrih J."/>
            <person name="Halakuc P."/>
            <person name="Pipaliya S.V."/>
            <person name="Vacek V."/>
            <person name="Brzon O."/>
            <person name="Soukal P."/>
            <person name="Eme L."/>
            <person name="Dacks J.B."/>
            <person name="Karnkowska A."/>
            <person name="Elias M."/>
            <person name="Hampl V."/>
        </authorList>
    </citation>
    <scope>NUCLEOTIDE SEQUENCE [LARGE SCALE GENOMIC DNA]</scope>
    <source>
        <strain evidence="2">NAU3</strain>
        <tissue evidence="2">Gut</tissue>
    </source>
</reference>
<dbReference type="EMBL" id="JARBJD010000161">
    <property type="protein sequence ID" value="KAK2949163.1"/>
    <property type="molecule type" value="Genomic_DNA"/>
</dbReference>
<name>A0ABQ9X9D9_9EUKA</name>
<feature type="region of interest" description="Disordered" evidence="1">
    <location>
        <begin position="1"/>
        <end position="22"/>
    </location>
</feature>
<gene>
    <name evidence="2" type="ORF">BLNAU_15889</name>
</gene>
<evidence type="ECO:0000256" key="1">
    <source>
        <dbReference type="SAM" id="MobiDB-lite"/>
    </source>
</evidence>
<sequence length="546" mass="61827">MQSEQNAMDALSKQDTSTAKHSKDFEDAQILRMVTEATPTKYGCGEKSSWLEDLLESEQELECLPIPFHPINSGAFWAMFDSDTRSPVLVWGEKDRQELASFLRNEMEVYAKLCATANKATDAAMKEDATFTLDPDIVSTSSVEELVKSVMVDGKPAFVFPSSMQYQSHANQNMLLHPPLVIFPPAPTLSHPRLVFTSSLSHVKVGEYYIDVLLEEDAPVLFIVHQHSVENVAKLLTSDERRKAGGSKTTSGSAERPPALSAQQLEASLTTQHIDTMRGIDDCSQFTRSLFAVSNLLLLAEVRMKRIECLGQVFGYLEQGLAESFDIQNSTTSSLSFAALPDLESSLATMHSSQSLQYDLSVLHLLLRFCVALIRQSSASSLPPHPSHNTTFRTTQSTHSIHHHYLLYQLSRFQRLDSLHLPTQRRSYPSSRPISANKQKMAKEDVKRLLLDFARLTFAFIQTTKRQTPKSEQQETQIALSRILRKVSYKIYTFPEFISLITCAAPLNTADVLIRCWQFWRRRQSQRGCSDRVKYRRRSDFRYAQI</sequence>
<proteinExistence type="predicted"/>
<dbReference type="Proteomes" id="UP001281761">
    <property type="component" value="Unassembled WGS sequence"/>
</dbReference>
<evidence type="ECO:0000313" key="2">
    <source>
        <dbReference type="EMBL" id="KAK2949163.1"/>
    </source>
</evidence>
<organism evidence="2 3">
    <name type="scientific">Blattamonas nauphoetae</name>
    <dbReference type="NCBI Taxonomy" id="2049346"/>
    <lineage>
        <taxon>Eukaryota</taxon>
        <taxon>Metamonada</taxon>
        <taxon>Preaxostyla</taxon>
        <taxon>Oxymonadida</taxon>
        <taxon>Blattamonas</taxon>
    </lineage>
</organism>
<comment type="caution">
    <text evidence="2">The sequence shown here is derived from an EMBL/GenBank/DDBJ whole genome shotgun (WGS) entry which is preliminary data.</text>
</comment>
<protein>
    <submittedName>
        <fullName evidence="2">Uncharacterized protein</fullName>
    </submittedName>
</protein>
<keyword evidence="3" id="KW-1185">Reference proteome</keyword>
<accession>A0ABQ9X9D9</accession>
<feature type="region of interest" description="Disordered" evidence="1">
    <location>
        <begin position="240"/>
        <end position="260"/>
    </location>
</feature>